<dbReference type="Proteomes" id="UP000277204">
    <property type="component" value="Unassembled WGS sequence"/>
</dbReference>
<dbReference type="STRING" id="48269.A0A183LIX3"/>
<evidence type="ECO:0000313" key="1">
    <source>
        <dbReference type="EMBL" id="VDO59036.1"/>
    </source>
</evidence>
<name>A0A183LIX3_9TREM</name>
<gene>
    <name evidence="1" type="ORF">SMRZ_LOCUS3748</name>
</gene>
<accession>A0A183LIX3</accession>
<keyword evidence="2" id="KW-1185">Reference proteome</keyword>
<evidence type="ECO:0000313" key="2">
    <source>
        <dbReference type="Proteomes" id="UP000277204"/>
    </source>
</evidence>
<reference evidence="1 2" key="1">
    <citation type="submission" date="2018-11" db="EMBL/GenBank/DDBJ databases">
        <authorList>
            <consortium name="Pathogen Informatics"/>
        </authorList>
    </citation>
    <scope>NUCLEOTIDE SEQUENCE [LARGE SCALE GENOMIC DNA]</scope>
    <source>
        <strain evidence="1 2">Zambia</strain>
    </source>
</reference>
<sequence>MVVGGSKLKTLNKHFVLFDNRQQGVLVILRELMFPTGLDPVSSSFTKTTLPSDRLQLLFERQLKFLVKFRTQLRNHPRFGDTMEVDGLISQLRTELENHCSFHESSTNCNFNETAVFQDPLSGPVLFISETCPVLDSNPIIPETACANSDLSSSQKEDALLNVHEIVAVTAHEETENKLSNAMNAVAPNGAHHSVIEVSDESNYRDPFCFTRKYVRCIKR</sequence>
<protein>
    <submittedName>
        <fullName evidence="1">Uncharacterized protein</fullName>
    </submittedName>
</protein>
<dbReference type="AlphaFoldDB" id="A0A183LIX3"/>
<proteinExistence type="predicted"/>
<dbReference type="EMBL" id="UZAI01001117">
    <property type="protein sequence ID" value="VDO59036.1"/>
    <property type="molecule type" value="Genomic_DNA"/>
</dbReference>
<organism evidence="1 2">
    <name type="scientific">Schistosoma margrebowiei</name>
    <dbReference type="NCBI Taxonomy" id="48269"/>
    <lineage>
        <taxon>Eukaryota</taxon>
        <taxon>Metazoa</taxon>
        <taxon>Spiralia</taxon>
        <taxon>Lophotrochozoa</taxon>
        <taxon>Platyhelminthes</taxon>
        <taxon>Trematoda</taxon>
        <taxon>Digenea</taxon>
        <taxon>Strigeidida</taxon>
        <taxon>Schistosomatoidea</taxon>
        <taxon>Schistosomatidae</taxon>
        <taxon>Schistosoma</taxon>
    </lineage>
</organism>